<dbReference type="PROSITE" id="PS50005">
    <property type="entry name" value="TPR"/>
    <property type="match status" value="9"/>
</dbReference>
<name>A0A9W7AFP8_9STRA</name>
<dbReference type="InterPro" id="IPR011990">
    <property type="entry name" value="TPR-like_helical_dom_sf"/>
</dbReference>
<evidence type="ECO:0008006" key="7">
    <source>
        <dbReference type="Google" id="ProtNLM"/>
    </source>
</evidence>
<feature type="repeat" description="TPR" evidence="3">
    <location>
        <begin position="700"/>
        <end position="733"/>
    </location>
</feature>
<feature type="repeat" description="TPR" evidence="3">
    <location>
        <begin position="666"/>
        <end position="699"/>
    </location>
</feature>
<dbReference type="InterPro" id="IPR019734">
    <property type="entry name" value="TPR_rpt"/>
</dbReference>
<dbReference type="OrthoDB" id="1926212at2759"/>
<feature type="repeat" description="TPR" evidence="3">
    <location>
        <begin position="632"/>
        <end position="665"/>
    </location>
</feature>
<dbReference type="PANTHER" id="PTHR44858:SF1">
    <property type="entry name" value="UDP-N-ACETYLGLUCOSAMINE--PEPTIDE N-ACETYLGLUCOSAMINYLTRANSFERASE SPINDLY-RELATED"/>
    <property type="match status" value="1"/>
</dbReference>
<evidence type="ECO:0000313" key="5">
    <source>
        <dbReference type="EMBL" id="GMH67494.1"/>
    </source>
</evidence>
<dbReference type="Pfam" id="PF13181">
    <property type="entry name" value="TPR_8"/>
    <property type="match status" value="2"/>
</dbReference>
<evidence type="ECO:0000256" key="1">
    <source>
        <dbReference type="ARBA" id="ARBA00022737"/>
    </source>
</evidence>
<accession>A0A9W7AFP8</accession>
<sequence length="1021" mass="111028">MSYTHSENGSERGTDDGLNEAGGFEFNTTGALVKRKDFLDTDAAAKNQSHRTYYYKKDVDILKLLETCTSSLRKRPISVASNNLVGGSSLDLSSHEMDASTRLRILFVRGVAYLRQQQFTKAIEDLTEVISAGPLSVREPLPIESFLEEASDIGALYNRGVAFSKLDMLNDAIEDFTAVLESNPGHVQAAYSRAACYNAQGQLSKAIEDYNLALLKDNGMGGGGDPGTPRVAGSPPKARRRGSMEVGVNAFVEGLEETHRTGSPVPVARQMVRTVSDMDIDATPGGGEQRGSTSPLPMGGKGPVDVSGLQSPAPTPAPAKRRPSRSAPPPPLGGGGTPGRRASSARDLSLLGFGKSPGGGRRKSQQSIGSGSDDGSGMSGKNSLDREGSSVASPPRGEGSEGGVASPPSSAIKENYNDYKKLLMEHSPRNLVEGGAGGLRRGSSFGSNGGEVNASPRRQSRLVTDRPPPNTESPGAPVRRQSRLVTDRPPPPSHGGGGSPETPRRKSRLAWDGPPSQHEKKESPQGYQQDGEGLGMEGKNSLARLRIDTMNISHNSNSPNGSSLSTPTALSGTSRNSPVCATPAGSKPSPMNKSLTNADIHHAKGFALRKEGNFRDAVVEYTTAINLDKNHFKAYFNRGFARDKLCLFQEAINDYTEALRIEPNNAYAYYNRGISRDRAGQYADAIADFTLAINALPGNADFYHNRGFCHRKRGNLTDAISDYSQALKCNPNHFKAIYNRAFCKDKLGASQDAVDDYTAALQVQPRNSNALHNRGAIYEKLGLIVEATTDFEDACRADKNAHSSFHALAMICDRDKRYEEAVHFFNSAINVDKRNSIYRHNRGFCFRNMANYQAAIQDFTACLEIDPEHFQAYTNRGYAYRKLGNFEYAIKDYTSAINLDDRHTKTLNNRAYCFAKNEQFMEAINDYTSVVLIDQHNLHALHNRGISYERVGRLEDAAVDFRLVLELDKNADPYLLTNVEMKIKKGLGRSNGGYGGASPMARRRESTAAQLNNMRRPSTLG</sequence>
<dbReference type="Pfam" id="PF00515">
    <property type="entry name" value="TPR_1"/>
    <property type="match status" value="2"/>
</dbReference>
<feature type="compositionally biased region" description="Polar residues" evidence="4">
    <location>
        <begin position="551"/>
        <end position="579"/>
    </location>
</feature>
<feature type="repeat" description="TPR" evidence="3">
    <location>
        <begin position="598"/>
        <end position="631"/>
    </location>
</feature>
<feature type="repeat" description="TPR" evidence="3">
    <location>
        <begin position="938"/>
        <end position="971"/>
    </location>
</feature>
<feature type="region of interest" description="Disordered" evidence="4">
    <location>
        <begin position="278"/>
        <end position="413"/>
    </location>
</feature>
<dbReference type="Proteomes" id="UP001165122">
    <property type="component" value="Unassembled WGS sequence"/>
</dbReference>
<organism evidence="5 6">
    <name type="scientific">Triparma laevis f. longispina</name>
    <dbReference type="NCBI Taxonomy" id="1714387"/>
    <lineage>
        <taxon>Eukaryota</taxon>
        <taxon>Sar</taxon>
        <taxon>Stramenopiles</taxon>
        <taxon>Ochrophyta</taxon>
        <taxon>Bolidophyceae</taxon>
        <taxon>Parmales</taxon>
        <taxon>Triparmaceae</taxon>
        <taxon>Triparma</taxon>
    </lineage>
</organism>
<proteinExistence type="predicted"/>
<feature type="repeat" description="TPR" evidence="3">
    <location>
        <begin position="870"/>
        <end position="903"/>
    </location>
</feature>
<dbReference type="InterPro" id="IPR050498">
    <property type="entry name" value="Ycf3"/>
</dbReference>
<dbReference type="SUPFAM" id="SSF48452">
    <property type="entry name" value="TPR-like"/>
    <property type="match status" value="2"/>
</dbReference>
<feature type="region of interest" description="Disordered" evidence="4">
    <location>
        <begin position="430"/>
        <end position="536"/>
    </location>
</feature>
<keyword evidence="1" id="KW-0677">Repeat</keyword>
<evidence type="ECO:0000256" key="4">
    <source>
        <dbReference type="SAM" id="MobiDB-lite"/>
    </source>
</evidence>
<keyword evidence="2 3" id="KW-0802">TPR repeat</keyword>
<gene>
    <name evidence="5" type="ORF">TrLO_g1646</name>
</gene>
<dbReference type="EMBL" id="BRXW01000574">
    <property type="protein sequence ID" value="GMH67494.1"/>
    <property type="molecule type" value="Genomic_DNA"/>
</dbReference>
<dbReference type="SMART" id="SM00028">
    <property type="entry name" value="TPR"/>
    <property type="match status" value="14"/>
</dbReference>
<feature type="region of interest" description="Disordered" evidence="4">
    <location>
        <begin position="221"/>
        <end position="245"/>
    </location>
</feature>
<dbReference type="AlphaFoldDB" id="A0A9W7AFP8"/>
<dbReference type="Pfam" id="PF13414">
    <property type="entry name" value="TPR_11"/>
    <property type="match status" value="1"/>
</dbReference>
<evidence type="ECO:0000256" key="2">
    <source>
        <dbReference type="ARBA" id="ARBA00022803"/>
    </source>
</evidence>
<keyword evidence="6" id="KW-1185">Reference proteome</keyword>
<comment type="caution">
    <text evidence="5">The sequence shown here is derived from an EMBL/GenBank/DDBJ whole genome shotgun (WGS) entry which is preliminary data.</text>
</comment>
<dbReference type="Pfam" id="PF13432">
    <property type="entry name" value="TPR_16"/>
    <property type="match status" value="1"/>
</dbReference>
<evidence type="ECO:0000256" key="3">
    <source>
        <dbReference type="PROSITE-ProRule" id="PRU00339"/>
    </source>
</evidence>
<evidence type="ECO:0000313" key="6">
    <source>
        <dbReference type="Proteomes" id="UP001165122"/>
    </source>
</evidence>
<feature type="repeat" description="TPR" evidence="3">
    <location>
        <begin position="103"/>
        <end position="136"/>
    </location>
</feature>
<feature type="compositionally biased region" description="Polar residues" evidence="4">
    <location>
        <begin position="1007"/>
        <end position="1021"/>
    </location>
</feature>
<protein>
    <recommendedName>
        <fullName evidence="7">Tetratricopeptide repeat protein</fullName>
    </recommendedName>
</protein>
<dbReference type="PANTHER" id="PTHR44858">
    <property type="entry name" value="TETRATRICOPEPTIDE REPEAT PROTEIN 6"/>
    <property type="match status" value="1"/>
</dbReference>
<feature type="repeat" description="TPR" evidence="3">
    <location>
        <begin position="153"/>
        <end position="186"/>
    </location>
</feature>
<feature type="region of interest" description="Disordered" evidence="4">
    <location>
        <begin position="551"/>
        <end position="593"/>
    </location>
</feature>
<feature type="repeat" description="TPR" evidence="3">
    <location>
        <begin position="836"/>
        <end position="869"/>
    </location>
</feature>
<dbReference type="Gene3D" id="1.25.40.10">
    <property type="entry name" value="Tetratricopeptide repeat domain"/>
    <property type="match status" value="6"/>
</dbReference>
<feature type="region of interest" description="Disordered" evidence="4">
    <location>
        <begin position="992"/>
        <end position="1021"/>
    </location>
</feature>
<dbReference type="PROSITE" id="PS50293">
    <property type="entry name" value="TPR_REGION"/>
    <property type="match status" value="1"/>
</dbReference>
<reference evidence="6" key="1">
    <citation type="journal article" date="2023" name="Commun. Biol.">
        <title>Genome analysis of Parmales, the sister group of diatoms, reveals the evolutionary specialization of diatoms from phago-mixotrophs to photoautotrophs.</title>
        <authorList>
            <person name="Ban H."/>
            <person name="Sato S."/>
            <person name="Yoshikawa S."/>
            <person name="Yamada K."/>
            <person name="Nakamura Y."/>
            <person name="Ichinomiya M."/>
            <person name="Sato N."/>
            <person name="Blanc-Mathieu R."/>
            <person name="Endo H."/>
            <person name="Kuwata A."/>
            <person name="Ogata H."/>
        </authorList>
    </citation>
    <scope>NUCLEOTIDE SEQUENCE [LARGE SCALE GENOMIC DNA]</scope>
    <source>
        <strain evidence="6">NIES 3700</strain>
    </source>
</reference>
<feature type="region of interest" description="Disordered" evidence="4">
    <location>
        <begin position="1"/>
        <end position="22"/>
    </location>
</feature>